<dbReference type="PANTHER" id="PTHR43798">
    <property type="entry name" value="MONOACYLGLYCEROL LIPASE"/>
    <property type="match status" value="1"/>
</dbReference>
<name>A0A1C2DDS0_9HYPH</name>
<dbReference type="InterPro" id="IPR050266">
    <property type="entry name" value="AB_hydrolase_sf"/>
</dbReference>
<gene>
    <name evidence="2" type="ORF">QV13_25435</name>
</gene>
<reference evidence="2 3" key="1">
    <citation type="submission" date="2016-08" db="EMBL/GenBank/DDBJ databases">
        <title>Whole genome sequence of Mesorhizobium sp. strain UASWS1009 isolated from industrial sewage.</title>
        <authorList>
            <person name="Crovadore J."/>
            <person name="Calmin G."/>
            <person name="Chablais R."/>
            <person name="Cochard B."/>
            <person name="Lefort F."/>
        </authorList>
    </citation>
    <scope>NUCLEOTIDE SEQUENCE [LARGE SCALE GENOMIC DNA]</scope>
    <source>
        <strain evidence="2 3">UASWS1009</strain>
    </source>
</reference>
<dbReference type="STRING" id="1566387.QV13_25435"/>
<dbReference type="SUPFAM" id="SSF53474">
    <property type="entry name" value="alpha/beta-Hydrolases"/>
    <property type="match status" value="1"/>
</dbReference>
<dbReference type="Gene3D" id="3.40.50.1820">
    <property type="entry name" value="alpha/beta hydrolase"/>
    <property type="match status" value="1"/>
</dbReference>
<proteinExistence type="predicted"/>
<evidence type="ECO:0000313" key="3">
    <source>
        <dbReference type="Proteomes" id="UP000094412"/>
    </source>
</evidence>
<keyword evidence="3" id="KW-1185">Reference proteome</keyword>
<dbReference type="AlphaFoldDB" id="A0A1C2DDS0"/>
<dbReference type="EMBL" id="MDEO01000036">
    <property type="protein sequence ID" value="OCX12912.1"/>
    <property type="molecule type" value="Genomic_DNA"/>
</dbReference>
<dbReference type="OrthoDB" id="5491135at2"/>
<dbReference type="Proteomes" id="UP000094412">
    <property type="component" value="Unassembled WGS sequence"/>
</dbReference>
<dbReference type="InterPro" id="IPR029058">
    <property type="entry name" value="AB_hydrolase_fold"/>
</dbReference>
<dbReference type="PANTHER" id="PTHR43798:SF29">
    <property type="entry name" value="AB HYDROLASE-1 DOMAIN-CONTAINING PROTEIN"/>
    <property type="match status" value="1"/>
</dbReference>
<protein>
    <recommendedName>
        <fullName evidence="1">AB hydrolase-1 domain-containing protein</fullName>
    </recommendedName>
</protein>
<sequence length="231" mass="24884">MESQLELVLLHALPFDAAMWTEQQNVLPGHTHAPTMYGLGETLPQWASEILGSLRGDRLIVVGNSVGGSCALEMAVLAPERIAAVVLIGANAGHRRDSALRTEAAELLGNSGVGAAWDLYWDPLISSFAPSALRARAKSWATNLDWRAIAKGVEAFHTRPDRNDFLPRLECPVVCISGENDVAPGPVVTIRQARSAKDGRLTIVPQCGHYVPFEKPAVLNGILHSLIDELS</sequence>
<dbReference type="RefSeq" id="WP_024924343.1">
    <property type="nucleotide sequence ID" value="NZ_MDEO01000036.1"/>
</dbReference>
<feature type="domain" description="AB hydrolase-1" evidence="1">
    <location>
        <begin position="7"/>
        <end position="219"/>
    </location>
</feature>
<evidence type="ECO:0000259" key="1">
    <source>
        <dbReference type="Pfam" id="PF12697"/>
    </source>
</evidence>
<dbReference type="Pfam" id="PF12697">
    <property type="entry name" value="Abhydrolase_6"/>
    <property type="match status" value="1"/>
</dbReference>
<dbReference type="PRINTS" id="PR00111">
    <property type="entry name" value="ABHYDROLASE"/>
</dbReference>
<dbReference type="InterPro" id="IPR000073">
    <property type="entry name" value="AB_hydrolase_1"/>
</dbReference>
<comment type="caution">
    <text evidence="2">The sequence shown here is derived from an EMBL/GenBank/DDBJ whole genome shotgun (WGS) entry which is preliminary data.</text>
</comment>
<organism evidence="2 3">
    <name type="scientific">Mesorhizobium hungaricum</name>
    <dbReference type="NCBI Taxonomy" id="1566387"/>
    <lineage>
        <taxon>Bacteria</taxon>
        <taxon>Pseudomonadati</taxon>
        <taxon>Pseudomonadota</taxon>
        <taxon>Alphaproteobacteria</taxon>
        <taxon>Hyphomicrobiales</taxon>
        <taxon>Phyllobacteriaceae</taxon>
        <taxon>Mesorhizobium</taxon>
    </lineage>
</organism>
<evidence type="ECO:0000313" key="2">
    <source>
        <dbReference type="EMBL" id="OCX12912.1"/>
    </source>
</evidence>
<accession>A0A1C2DDS0</accession>